<name>A0A8H3RFC0_9EURO</name>
<dbReference type="CDD" id="cd12148">
    <property type="entry name" value="fungal_TF_MHR"/>
    <property type="match status" value="1"/>
</dbReference>
<reference evidence="1 2" key="1">
    <citation type="submission" date="2020-01" db="EMBL/GenBank/DDBJ databases">
        <title>Draft genome sequence of Aspergillus udagawae IFM 46972.</title>
        <authorList>
            <person name="Takahashi H."/>
            <person name="Yaguchi T."/>
        </authorList>
    </citation>
    <scope>NUCLEOTIDE SEQUENCE [LARGE SCALE GENOMIC DNA]</scope>
    <source>
        <strain evidence="1 2">IFM 46972</strain>
    </source>
</reference>
<organism evidence="1 2">
    <name type="scientific">Aspergillus udagawae</name>
    <dbReference type="NCBI Taxonomy" id="91492"/>
    <lineage>
        <taxon>Eukaryota</taxon>
        <taxon>Fungi</taxon>
        <taxon>Dikarya</taxon>
        <taxon>Ascomycota</taxon>
        <taxon>Pezizomycotina</taxon>
        <taxon>Eurotiomycetes</taxon>
        <taxon>Eurotiomycetidae</taxon>
        <taxon>Eurotiales</taxon>
        <taxon>Aspergillaceae</taxon>
        <taxon>Aspergillus</taxon>
        <taxon>Aspergillus subgen. Fumigati</taxon>
    </lineage>
</organism>
<proteinExistence type="predicted"/>
<dbReference type="AlphaFoldDB" id="A0A8H3RFC0"/>
<dbReference type="EMBL" id="BLKC01000002">
    <property type="protein sequence ID" value="GFF22935.1"/>
    <property type="molecule type" value="Genomic_DNA"/>
</dbReference>
<sequence>MRLHSPPVISDSYIELPEETPVDGYSVYFLPGGVRVNYFREQVQLAKIQDLVHSELYSSQPIGLTQTQLRTKIALHYTYFQLIVAIHSSSLGFAATNGCHRDLSQDIRYCVTAARAMVTLLDYHDNGHPFANYLLHHVTWGIDLLCINLLQNRDLATSDFEMVKRVRDFFQRRQTDPCDFHAYIALKGMLNVILRTLPHFQNLDPGIIRYSQLGGGTIPTSSSMAIADISANAVSLPQ</sequence>
<evidence type="ECO:0000313" key="2">
    <source>
        <dbReference type="Proteomes" id="UP000465221"/>
    </source>
</evidence>
<evidence type="ECO:0000313" key="1">
    <source>
        <dbReference type="EMBL" id="GFF22935.1"/>
    </source>
</evidence>
<dbReference type="Proteomes" id="UP000465221">
    <property type="component" value="Unassembled WGS sequence"/>
</dbReference>
<protein>
    <submittedName>
        <fullName evidence="1">Fungal specific transcription factor</fullName>
    </submittedName>
</protein>
<accession>A0A8H3RFC0</accession>
<comment type="caution">
    <text evidence="1">The sequence shown here is derived from an EMBL/GenBank/DDBJ whole genome shotgun (WGS) entry which is preliminary data.</text>
</comment>
<gene>
    <name evidence="1" type="ORF">IFM46972_00506</name>
</gene>